<keyword evidence="4" id="KW-1133">Transmembrane helix</keyword>
<dbReference type="EMBL" id="PGCJ01000224">
    <property type="protein sequence ID" value="PLW37313.1"/>
    <property type="molecule type" value="Genomic_DNA"/>
</dbReference>
<evidence type="ECO:0000256" key="4">
    <source>
        <dbReference type="ARBA" id="ARBA00022989"/>
    </source>
</evidence>
<comment type="caution">
    <text evidence="7">The sequence shown here is derived from an EMBL/GenBank/DDBJ whole genome shotgun (WGS) entry which is preliminary data.</text>
</comment>
<evidence type="ECO:0000256" key="2">
    <source>
        <dbReference type="ARBA" id="ARBA00009160"/>
    </source>
</evidence>
<dbReference type="PANTHER" id="PTHR21346">
    <property type="entry name" value="FUN14 DOMAIN CONTAINING"/>
    <property type="match status" value="1"/>
</dbReference>
<dbReference type="AlphaFoldDB" id="A0A2N5UHU6"/>
<dbReference type="PANTHER" id="PTHR21346:SF10">
    <property type="entry name" value="TRANSMEMBRANE PROTEIN"/>
    <property type="match status" value="1"/>
</dbReference>
<evidence type="ECO:0000256" key="6">
    <source>
        <dbReference type="SAM" id="MobiDB-lite"/>
    </source>
</evidence>
<organism evidence="7 8">
    <name type="scientific">Puccinia coronata f. sp. avenae</name>
    <dbReference type="NCBI Taxonomy" id="200324"/>
    <lineage>
        <taxon>Eukaryota</taxon>
        <taxon>Fungi</taxon>
        <taxon>Dikarya</taxon>
        <taxon>Basidiomycota</taxon>
        <taxon>Pucciniomycotina</taxon>
        <taxon>Pucciniomycetes</taxon>
        <taxon>Pucciniales</taxon>
        <taxon>Pucciniaceae</taxon>
        <taxon>Puccinia</taxon>
    </lineage>
</organism>
<dbReference type="OrthoDB" id="163794at2759"/>
<sequence length="375" mass="42067">MFAVSASRRQLSTSHAPKLMIGSLFQRPRIPTCSSNPVFPNRYHIHEANNSKLNIVHEHSLKSRPDSQRFPLQPSFSSSSKKSTVIILMALMAGCYHQLSPPAAIRLDSEICPGAEPNQFLYNTHQSKQETTPQDIEAEKIHSLLSVRKLSFGTLTGICAGVFVKKGLTFLAFLCGGGFVLLQKPLAHHVPTSQYLHSSSLIKIDWRNWATRYESRFWSRKDNSLADTSPPAKSILNRCLDFLTHDFQYRSTFTTLPPCHQPSESSGRRGRTTAPRRTAPHPTYPPRKTPPHSDKPSKYSNQTTGYEVPVEEDEPEEDWTGKRGTHLDWFERSNPSYNPPSAGPAPHEQLTRLPPRPPISVLIASLFLTLIVLTA</sequence>
<keyword evidence="5" id="KW-0472">Membrane</keyword>
<keyword evidence="8" id="KW-1185">Reference proteome</keyword>
<feature type="compositionally biased region" description="Acidic residues" evidence="6">
    <location>
        <begin position="309"/>
        <end position="318"/>
    </location>
</feature>
<dbReference type="Proteomes" id="UP000235388">
    <property type="component" value="Unassembled WGS sequence"/>
</dbReference>
<evidence type="ECO:0000256" key="3">
    <source>
        <dbReference type="ARBA" id="ARBA00022692"/>
    </source>
</evidence>
<comment type="similarity">
    <text evidence="2">Belongs to the FUN14 family.</text>
</comment>
<dbReference type="InterPro" id="IPR007014">
    <property type="entry name" value="FUN14"/>
</dbReference>
<feature type="compositionally biased region" description="Basic and acidic residues" evidence="6">
    <location>
        <begin position="319"/>
        <end position="331"/>
    </location>
</feature>
<accession>A0A2N5UHU6</accession>
<feature type="region of interest" description="Disordered" evidence="6">
    <location>
        <begin position="254"/>
        <end position="352"/>
    </location>
</feature>
<comment type="subcellular location">
    <subcellularLocation>
        <location evidence="1">Membrane</location>
    </subcellularLocation>
</comment>
<proteinExistence type="inferred from homology"/>
<dbReference type="STRING" id="200324.A0A2N5UHU6"/>
<evidence type="ECO:0000313" key="7">
    <source>
        <dbReference type="EMBL" id="PLW37313.1"/>
    </source>
</evidence>
<evidence type="ECO:0000256" key="5">
    <source>
        <dbReference type="ARBA" id="ARBA00023136"/>
    </source>
</evidence>
<reference evidence="7 8" key="1">
    <citation type="submission" date="2017-11" db="EMBL/GenBank/DDBJ databases">
        <title>De novo assembly and phasing of dikaryotic genomes from two isolates of Puccinia coronata f. sp. avenae, the causal agent of oat crown rust.</title>
        <authorList>
            <person name="Miller M.E."/>
            <person name="Zhang Y."/>
            <person name="Omidvar V."/>
            <person name="Sperschneider J."/>
            <person name="Schwessinger B."/>
            <person name="Raley C."/>
            <person name="Palmer J.M."/>
            <person name="Garnica D."/>
            <person name="Upadhyaya N."/>
            <person name="Rathjen J."/>
            <person name="Taylor J.M."/>
            <person name="Park R.F."/>
            <person name="Dodds P.N."/>
            <person name="Hirsch C.D."/>
            <person name="Kianian S.F."/>
            <person name="Figueroa M."/>
        </authorList>
    </citation>
    <scope>NUCLEOTIDE SEQUENCE [LARGE SCALE GENOMIC DNA]</scope>
    <source>
        <strain evidence="7">12NC29</strain>
    </source>
</reference>
<keyword evidence="3" id="KW-0812">Transmembrane</keyword>
<dbReference type="Pfam" id="PF04930">
    <property type="entry name" value="FUN14"/>
    <property type="match status" value="1"/>
</dbReference>
<evidence type="ECO:0000313" key="8">
    <source>
        <dbReference type="Proteomes" id="UP000235388"/>
    </source>
</evidence>
<gene>
    <name evidence="7" type="ORF">PCANC_15432</name>
</gene>
<protein>
    <submittedName>
        <fullName evidence="7">Uncharacterized protein</fullName>
    </submittedName>
</protein>
<feature type="compositionally biased region" description="Low complexity" evidence="6">
    <location>
        <begin position="272"/>
        <end position="281"/>
    </location>
</feature>
<evidence type="ECO:0000256" key="1">
    <source>
        <dbReference type="ARBA" id="ARBA00004370"/>
    </source>
</evidence>
<name>A0A2N5UHU6_9BASI</name>
<dbReference type="GO" id="GO:0016020">
    <property type="term" value="C:membrane"/>
    <property type="evidence" value="ECO:0007669"/>
    <property type="project" value="UniProtKB-SubCell"/>
</dbReference>